<dbReference type="EMBL" id="JAVIIV010000061">
    <property type="protein sequence ID" value="MDX8489927.1"/>
    <property type="molecule type" value="Genomic_DNA"/>
</dbReference>
<sequence>KPAPAAAPPPADVQLLTEIRDLLAKR</sequence>
<dbReference type="Gene3D" id="1.20.5.220">
    <property type="match status" value="1"/>
</dbReference>
<evidence type="ECO:0000313" key="2">
    <source>
        <dbReference type="Proteomes" id="UP001280156"/>
    </source>
</evidence>
<keyword evidence="2" id="KW-1185">Reference proteome</keyword>
<organism evidence="1 2">
    <name type="scientific">Mesorhizobium humile</name>
    <dbReference type="NCBI Taxonomy" id="3072313"/>
    <lineage>
        <taxon>Bacteria</taxon>
        <taxon>Pseudomonadati</taxon>
        <taxon>Pseudomonadota</taxon>
        <taxon>Alphaproteobacteria</taxon>
        <taxon>Hyphomicrobiales</taxon>
        <taxon>Phyllobacteriaceae</taxon>
        <taxon>Mesorhizobium</taxon>
    </lineage>
</organism>
<protein>
    <submittedName>
        <fullName evidence="1">Large conductance mechanosensitive channel protein MscL</fullName>
    </submittedName>
</protein>
<name>A0ABU4YSH4_9HYPH</name>
<gene>
    <name evidence="1" type="primary">mscL</name>
    <name evidence="1" type="ORF">RFM52_32675</name>
</gene>
<proteinExistence type="predicted"/>
<evidence type="ECO:0000313" key="1">
    <source>
        <dbReference type="EMBL" id="MDX8489927.1"/>
    </source>
</evidence>
<comment type="caution">
    <text evidence="1">The sequence shown here is derived from an EMBL/GenBank/DDBJ whole genome shotgun (WGS) entry which is preliminary data.</text>
</comment>
<feature type="non-terminal residue" evidence="1">
    <location>
        <position position="1"/>
    </location>
</feature>
<accession>A0ABU4YSH4</accession>
<dbReference type="Proteomes" id="UP001280156">
    <property type="component" value="Unassembled WGS sequence"/>
</dbReference>
<reference evidence="1 2" key="1">
    <citation type="submission" date="2023-08" db="EMBL/GenBank/DDBJ databases">
        <title>Implementing the SeqCode for naming new Mesorhizobium species isolated from Vachellia karroo root nodules.</title>
        <authorList>
            <person name="Van Lill M."/>
        </authorList>
    </citation>
    <scope>NUCLEOTIDE SEQUENCE [LARGE SCALE GENOMIC DNA]</scope>
    <source>
        <strain evidence="1 2">VK2B</strain>
    </source>
</reference>